<dbReference type="Proteomes" id="UP001156882">
    <property type="component" value="Unassembled WGS sequence"/>
</dbReference>
<feature type="transmembrane region" description="Helical" evidence="4">
    <location>
        <begin position="149"/>
        <end position="170"/>
    </location>
</feature>
<dbReference type="PANTHER" id="PTHR23523">
    <property type="match status" value="1"/>
</dbReference>
<dbReference type="EMBL" id="BSPC01000024">
    <property type="protein sequence ID" value="GLS19712.1"/>
    <property type="molecule type" value="Genomic_DNA"/>
</dbReference>
<evidence type="ECO:0000313" key="5">
    <source>
        <dbReference type="EMBL" id="GLS19712.1"/>
    </source>
</evidence>
<feature type="transmembrane region" description="Helical" evidence="4">
    <location>
        <begin position="92"/>
        <end position="109"/>
    </location>
</feature>
<keyword evidence="3 4" id="KW-0472">Membrane</keyword>
<dbReference type="PANTHER" id="PTHR23523:SF2">
    <property type="entry name" value="2-NITROIMIDAZOLE TRANSPORTER"/>
    <property type="match status" value="1"/>
</dbReference>
<evidence type="ECO:0000256" key="2">
    <source>
        <dbReference type="ARBA" id="ARBA00022989"/>
    </source>
</evidence>
<dbReference type="CDD" id="cd17339">
    <property type="entry name" value="MFS_NIMT_CynX_like"/>
    <property type="match status" value="1"/>
</dbReference>
<evidence type="ECO:0000256" key="4">
    <source>
        <dbReference type="SAM" id="Phobius"/>
    </source>
</evidence>
<feature type="transmembrane region" description="Helical" evidence="4">
    <location>
        <begin position="21"/>
        <end position="41"/>
    </location>
</feature>
<keyword evidence="2 4" id="KW-1133">Transmembrane helix</keyword>
<proteinExistence type="predicted"/>
<organism evidence="5 6">
    <name type="scientific">Labrys miyagiensis</name>
    <dbReference type="NCBI Taxonomy" id="346912"/>
    <lineage>
        <taxon>Bacteria</taxon>
        <taxon>Pseudomonadati</taxon>
        <taxon>Pseudomonadota</taxon>
        <taxon>Alphaproteobacteria</taxon>
        <taxon>Hyphomicrobiales</taxon>
        <taxon>Xanthobacteraceae</taxon>
        <taxon>Labrys</taxon>
    </lineage>
</organism>
<feature type="transmembrane region" description="Helical" evidence="4">
    <location>
        <begin position="314"/>
        <end position="336"/>
    </location>
</feature>
<dbReference type="RefSeq" id="WP_284312722.1">
    <property type="nucleotide sequence ID" value="NZ_BSPC01000024.1"/>
</dbReference>
<keyword evidence="6" id="KW-1185">Reference proteome</keyword>
<feature type="transmembrane region" description="Helical" evidence="4">
    <location>
        <begin position="182"/>
        <end position="201"/>
    </location>
</feature>
<accession>A0ABQ6CHA0</accession>
<feature type="transmembrane region" description="Helical" evidence="4">
    <location>
        <begin position="288"/>
        <end position="308"/>
    </location>
</feature>
<protein>
    <submittedName>
        <fullName evidence="5">MFS transporter</fullName>
    </submittedName>
</protein>
<feature type="transmembrane region" description="Helical" evidence="4">
    <location>
        <begin position="256"/>
        <end position="276"/>
    </location>
</feature>
<feature type="transmembrane region" description="Helical" evidence="4">
    <location>
        <begin position="375"/>
        <end position="395"/>
    </location>
</feature>
<feature type="transmembrane region" description="Helical" evidence="4">
    <location>
        <begin position="115"/>
        <end position="137"/>
    </location>
</feature>
<sequence>MSDKVFDTAAHSPAEASAAAAAGPLLGISLVLIAFNLRAVFSSLSTVLPEVISDTGLGPVWASVLTTLPVVCLGVFSFPAPALSRRFGPERVIFASMLLVAVGTGLRGLGLPPFLFAGSFLAGAGIAVINVLLPGLVKRDFPRRVAMMTGLYTMALCGSAAAAAAFTVPFERSLPGGWPAALALWGLPALAAALIWAPQALKTGRHATGARPAVHGLFRDRLAWKVTLLMGLQSAMAYIVFGWMAPMLRDRGMEGASAGFVLSLCVVFQMLACLALPALATRGRDQRWACLLMFGFAALGFAGCYFLPLSLAWIGGVLNGIGQGGLIALAMTLIILRSPDANVAARLSSMAQGIGYILAGFGPLLAGVLRGATGSFAAPTLLFLLIALIGSWAALEAGRNEIVKARVEP</sequence>
<reference evidence="6" key="1">
    <citation type="journal article" date="2019" name="Int. J. Syst. Evol. Microbiol.">
        <title>The Global Catalogue of Microorganisms (GCM) 10K type strain sequencing project: providing services to taxonomists for standard genome sequencing and annotation.</title>
        <authorList>
            <consortium name="The Broad Institute Genomics Platform"/>
            <consortium name="The Broad Institute Genome Sequencing Center for Infectious Disease"/>
            <person name="Wu L."/>
            <person name="Ma J."/>
        </authorList>
    </citation>
    <scope>NUCLEOTIDE SEQUENCE [LARGE SCALE GENOMIC DNA]</scope>
    <source>
        <strain evidence="6">NBRC 101365</strain>
    </source>
</reference>
<name>A0ABQ6CHA0_9HYPH</name>
<gene>
    <name evidence="5" type="ORF">GCM10007874_27290</name>
</gene>
<keyword evidence="1 4" id="KW-0812">Transmembrane</keyword>
<feature type="transmembrane region" description="Helical" evidence="4">
    <location>
        <begin position="348"/>
        <end position="369"/>
    </location>
</feature>
<evidence type="ECO:0000256" key="1">
    <source>
        <dbReference type="ARBA" id="ARBA00022692"/>
    </source>
</evidence>
<dbReference type="InterPro" id="IPR052524">
    <property type="entry name" value="MFS_Cyanate_Porter"/>
</dbReference>
<evidence type="ECO:0000256" key="3">
    <source>
        <dbReference type="ARBA" id="ARBA00023136"/>
    </source>
</evidence>
<feature type="transmembrane region" description="Helical" evidence="4">
    <location>
        <begin position="61"/>
        <end position="80"/>
    </location>
</feature>
<dbReference type="Gene3D" id="1.20.1250.20">
    <property type="entry name" value="MFS general substrate transporter like domains"/>
    <property type="match status" value="1"/>
</dbReference>
<dbReference type="InterPro" id="IPR011701">
    <property type="entry name" value="MFS"/>
</dbReference>
<dbReference type="Pfam" id="PF07690">
    <property type="entry name" value="MFS_1"/>
    <property type="match status" value="1"/>
</dbReference>
<evidence type="ECO:0000313" key="6">
    <source>
        <dbReference type="Proteomes" id="UP001156882"/>
    </source>
</evidence>
<dbReference type="SUPFAM" id="SSF103473">
    <property type="entry name" value="MFS general substrate transporter"/>
    <property type="match status" value="1"/>
</dbReference>
<feature type="transmembrane region" description="Helical" evidence="4">
    <location>
        <begin position="222"/>
        <end position="244"/>
    </location>
</feature>
<comment type="caution">
    <text evidence="5">The sequence shown here is derived from an EMBL/GenBank/DDBJ whole genome shotgun (WGS) entry which is preliminary data.</text>
</comment>
<dbReference type="InterPro" id="IPR036259">
    <property type="entry name" value="MFS_trans_sf"/>
</dbReference>